<dbReference type="EMBL" id="FPBH01000011">
    <property type="protein sequence ID" value="SFU14216.1"/>
    <property type="molecule type" value="Genomic_DNA"/>
</dbReference>
<name>A0A1I7DRJ5_9BURK</name>
<feature type="transmembrane region" description="Helical" evidence="1">
    <location>
        <begin position="6"/>
        <end position="25"/>
    </location>
</feature>
<evidence type="ECO:0000313" key="5">
    <source>
        <dbReference type="Proteomes" id="UP000674425"/>
    </source>
</evidence>
<dbReference type="Pfam" id="PF14373">
    <property type="entry name" value="Imm_superinfect"/>
    <property type="match status" value="1"/>
</dbReference>
<dbReference type="GeneID" id="77194235"/>
<evidence type="ECO:0000313" key="2">
    <source>
        <dbReference type="EMBL" id="CAE6799550.1"/>
    </source>
</evidence>
<evidence type="ECO:0000313" key="4">
    <source>
        <dbReference type="Proteomes" id="UP000198844"/>
    </source>
</evidence>
<keyword evidence="1" id="KW-0812">Transmembrane</keyword>
<dbReference type="Proteomes" id="UP000674425">
    <property type="component" value="Unassembled WGS sequence"/>
</dbReference>
<dbReference type="OrthoDB" id="9099722at2"/>
<reference evidence="2 5" key="2">
    <citation type="submission" date="2021-02" db="EMBL/GenBank/DDBJ databases">
        <authorList>
            <person name="Vanwijnsberghe S."/>
        </authorList>
    </citation>
    <scope>NUCLEOTIDE SEQUENCE [LARGE SCALE GENOMIC DNA]</scope>
    <source>
        <strain evidence="2 5">R-69658</strain>
    </source>
</reference>
<dbReference type="EMBL" id="CAJNAU010000053">
    <property type="protein sequence ID" value="CAE6799550.1"/>
    <property type="molecule type" value="Genomic_DNA"/>
</dbReference>
<feature type="transmembrane region" description="Helical" evidence="1">
    <location>
        <begin position="37"/>
        <end position="57"/>
    </location>
</feature>
<dbReference type="InterPro" id="IPR016410">
    <property type="entry name" value="Phage_imm"/>
</dbReference>
<dbReference type="AlphaFoldDB" id="A0A1I7DRJ5"/>
<evidence type="ECO:0000313" key="3">
    <source>
        <dbReference type="EMBL" id="SFU14216.1"/>
    </source>
</evidence>
<evidence type="ECO:0000256" key="1">
    <source>
        <dbReference type="SAM" id="Phobius"/>
    </source>
</evidence>
<dbReference type="Proteomes" id="UP000198844">
    <property type="component" value="Unassembled WGS sequence"/>
</dbReference>
<gene>
    <name evidence="2" type="ORF">R69658_04900</name>
    <name evidence="3" type="ORF">SAMN05192563_101165</name>
</gene>
<proteinExistence type="predicted"/>
<protein>
    <submittedName>
        <fullName evidence="3">Superinfection immunity protein</fullName>
    </submittedName>
</protein>
<sequence>MGGNVVVQAIAAVLALALYFLPSILADRRKRHDVLTLALFNACLGWTGFGWLLALYWSLQPNPPKNVAGEVVETRKIVRMRAFSSALLVRVQRRSAARERPENKQP</sequence>
<reference evidence="3 4" key="1">
    <citation type="submission" date="2016-10" db="EMBL/GenBank/DDBJ databases">
        <authorList>
            <person name="de Groot N.N."/>
        </authorList>
    </citation>
    <scope>NUCLEOTIDE SEQUENCE [LARGE SCALE GENOMIC DNA]</scope>
    <source>
        <strain evidence="3 4">LMG 27731</strain>
    </source>
</reference>
<dbReference type="RefSeq" id="WP_093635880.1">
    <property type="nucleotide sequence ID" value="NZ_CAJNAU010000053.1"/>
</dbReference>
<organism evidence="3 4">
    <name type="scientific">Paraburkholderia aspalathi</name>
    <dbReference type="NCBI Taxonomy" id="1324617"/>
    <lineage>
        <taxon>Bacteria</taxon>
        <taxon>Pseudomonadati</taxon>
        <taxon>Pseudomonadota</taxon>
        <taxon>Betaproteobacteria</taxon>
        <taxon>Burkholderiales</taxon>
        <taxon>Burkholderiaceae</taxon>
        <taxon>Paraburkholderia</taxon>
    </lineage>
</organism>
<accession>A0A1I7DRJ5</accession>
<keyword evidence="1" id="KW-1133">Transmembrane helix</keyword>
<keyword evidence="5" id="KW-1185">Reference proteome</keyword>
<keyword evidence="1" id="KW-0472">Membrane</keyword>